<protein>
    <submittedName>
        <fullName evidence="6">LysR family transcriptional regulator</fullName>
    </submittedName>
</protein>
<name>A0A2S2DFJ3_9BURK</name>
<dbReference type="PANTHER" id="PTHR30537">
    <property type="entry name" value="HTH-TYPE TRANSCRIPTIONAL REGULATOR"/>
    <property type="match status" value="1"/>
</dbReference>
<evidence type="ECO:0000313" key="6">
    <source>
        <dbReference type="EMBL" id="AWL04118.1"/>
    </source>
</evidence>
<dbReference type="SUPFAM" id="SSF46785">
    <property type="entry name" value="Winged helix' DNA-binding domain"/>
    <property type="match status" value="1"/>
</dbReference>
<evidence type="ECO:0000313" key="7">
    <source>
        <dbReference type="Proteomes" id="UP000245820"/>
    </source>
</evidence>
<proteinExistence type="inferred from homology"/>
<evidence type="ECO:0000256" key="1">
    <source>
        <dbReference type="ARBA" id="ARBA00009437"/>
    </source>
</evidence>
<dbReference type="RefSeq" id="WP_109344505.1">
    <property type="nucleotide sequence ID" value="NZ_CP029343.1"/>
</dbReference>
<dbReference type="InterPro" id="IPR000847">
    <property type="entry name" value="LysR_HTH_N"/>
</dbReference>
<evidence type="ECO:0000259" key="5">
    <source>
        <dbReference type="PROSITE" id="PS50931"/>
    </source>
</evidence>
<dbReference type="InterPro" id="IPR036390">
    <property type="entry name" value="WH_DNA-bd_sf"/>
</dbReference>
<dbReference type="KEGG" id="mtim:DIR46_06510"/>
<dbReference type="InterPro" id="IPR036388">
    <property type="entry name" value="WH-like_DNA-bd_sf"/>
</dbReference>
<dbReference type="AlphaFoldDB" id="A0A2S2DFJ3"/>
<keyword evidence="7" id="KW-1185">Reference proteome</keyword>
<dbReference type="FunFam" id="1.10.10.10:FF:000001">
    <property type="entry name" value="LysR family transcriptional regulator"/>
    <property type="match status" value="1"/>
</dbReference>
<keyword evidence="2" id="KW-0805">Transcription regulation</keyword>
<dbReference type="Pfam" id="PF00126">
    <property type="entry name" value="HTH_1"/>
    <property type="match status" value="1"/>
</dbReference>
<dbReference type="OrthoDB" id="9110639at2"/>
<keyword evidence="4" id="KW-0804">Transcription</keyword>
<evidence type="ECO:0000256" key="3">
    <source>
        <dbReference type="ARBA" id="ARBA00023125"/>
    </source>
</evidence>
<dbReference type="GO" id="GO:0043565">
    <property type="term" value="F:sequence-specific DNA binding"/>
    <property type="evidence" value="ECO:0007669"/>
    <property type="project" value="TreeGrafter"/>
</dbReference>
<dbReference type="Pfam" id="PF03466">
    <property type="entry name" value="LysR_substrate"/>
    <property type="match status" value="1"/>
</dbReference>
<evidence type="ECO:0000256" key="2">
    <source>
        <dbReference type="ARBA" id="ARBA00023015"/>
    </source>
</evidence>
<dbReference type="InterPro" id="IPR005119">
    <property type="entry name" value="LysR_subst-bd"/>
</dbReference>
<sequence length="322" mass="34752">MQSSERLKGVDVFVAVAQSGSFVRAAARLNLTGSAVGKAIARLEARLDVRLFERTTRRLCLTDAGTRFLAACTRVLGELEEAELALHGEGALLAGRLRIDLPATYGRVMVLPVLSAFLQRYPHIKPVVSFTDRYVDVIEEGIDVTVRIGSPEAWSPLLGHRFLGQDQKVFCATPGYLDAHGVPASLDDLDRHAAIMYGKADGTVSAWLVRHGSALVERRGASERIVAGDAEAQAGLVLAGLGVAQMSTWLVGRHLREGSLVRILPRHAVAGLPIHVVWPKAKEDVPRVRELVGTLCAALEWDGLNAGWNAPPLSRRTGDIDA</sequence>
<dbReference type="EMBL" id="CP029343">
    <property type="protein sequence ID" value="AWL04118.1"/>
    <property type="molecule type" value="Genomic_DNA"/>
</dbReference>
<dbReference type="Gene3D" id="1.10.10.10">
    <property type="entry name" value="Winged helix-like DNA-binding domain superfamily/Winged helix DNA-binding domain"/>
    <property type="match status" value="1"/>
</dbReference>
<keyword evidence="3" id="KW-0238">DNA-binding</keyword>
<dbReference type="Gene3D" id="3.40.190.290">
    <property type="match status" value="1"/>
</dbReference>
<dbReference type="InterPro" id="IPR058163">
    <property type="entry name" value="LysR-type_TF_proteobact-type"/>
</dbReference>
<dbReference type="GO" id="GO:0006351">
    <property type="term" value="P:DNA-templated transcription"/>
    <property type="evidence" value="ECO:0007669"/>
    <property type="project" value="TreeGrafter"/>
</dbReference>
<dbReference type="PANTHER" id="PTHR30537:SF72">
    <property type="entry name" value="LYSR FAMILY TRANSCRIPTIONAL REGULATOR"/>
    <property type="match status" value="1"/>
</dbReference>
<organism evidence="6 7">
    <name type="scientific">Massilia oculi</name>
    <dbReference type="NCBI Taxonomy" id="945844"/>
    <lineage>
        <taxon>Bacteria</taxon>
        <taxon>Pseudomonadati</taxon>
        <taxon>Pseudomonadota</taxon>
        <taxon>Betaproteobacteria</taxon>
        <taxon>Burkholderiales</taxon>
        <taxon>Oxalobacteraceae</taxon>
        <taxon>Telluria group</taxon>
        <taxon>Massilia</taxon>
    </lineage>
</organism>
<dbReference type="PROSITE" id="PS50931">
    <property type="entry name" value="HTH_LYSR"/>
    <property type="match status" value="1"/>
</dbReference>
<dbReference type="GO" id="GO:0003700">
    <property type="term" value="F:DNA-binding transcription factor activity"/>
    <property type="evidence" value="ECO:0007669"/>
    <property type="project" value="InterPro"/>
</dbReference>
<feature type="domain" description="HTH lysR-type" evidence="5">
    <location>
        <begin position="5"/>
        <end position="62"/>
    </location>
</feature>
<accession>A0A2S2DFJ3</accession>
<dbReference type="Proteomes" id="UP000245820">
    <property type="component" value="Chromosome"/>
</dbReference>
<comment type="similarity">
    <text evidence="1">Belongs to the LysR transcriptional regulatory family.</text>
</comment>
<dbReference type="SUPFAM" id="SSF53850">
    <property type="entry name" value="Periplasmic binding protein-like II"/>
    <property type="match status" value="1"/>
</dbReference>
<reference evidence="6 7" key="1">
    <citation type="submission" date="2018-05" db="EMBL/GenBank/DDBJ databases">
        <title>Complete genome sequence of Massilia oculi sp. nov. CCUG 43427T (=DSM 26321T), the type strain of M. oculi, and comparison with genome sequences of other Massilia strains.</title>
        <authorList>
            <person name="Zhu B."/>
        </authorList>
    </citation>
    <scope>NUCLEOTIDE SEQUENCE [LARGE SCALE GENOMIC DNA]</scope>
    <source>
        <strain evidence="6 7">CCUG 43427</strain>
    </source>
</reference>
<gene>
    <name evidence="6" type="ORF">DIR46_06510</name>
</gene>
<evidence type="ECO:0000256" key="4">
    <source>
        <dbReference type="ARBA" id="ARBA00023163"/>
    </source>
</evidence>